<proteinExistence type="predicted"/>
<protein>
    <submittedName>
        <fullName evidence="1">Uncharacterized protein</fullName>
    </submittedName>
</protein>
<dbReference type="GeneID" id="64627515"/>
<comment type="caution">
    <text evidence="1">The sequence shown here is derived from an EMBL/GenBank/DDBJ whole genome shotgun (WGS) entry which is preliminary data.</text>
</comment>
<organism evidence="1 2">
    <name type="scientific">Suillus subaureus</name>
    <dbReference type="NCBI Taxonomy" id="48587"/>
    <lineage>
        <taxon>Eukaryota</taxon>
        <taxon>Fungi</taxon>
        <taxon>Dikarya</taxon>
        <taxon>Basidiomycota</taxon>
        <taxon>Agaricomycotina</taxon>
        <taxon>Agaricomycetes</taxon>
        <taxon>Agaricomycetidae</taxon>
        <taxon>Boletales</taxon>
        <taxon>Suillineae</taxon>
        <taxon>Suillaceae</taxon>
        <taxon>Suillus</taxon>
    </lineage>
</organism>
<dbReference type="AlphaFoldDB" id="A0A9P7J729"/>
<accession>A0A9P7J729</accession>
<gene>
    <name evidence="1" type="ORF">BJ212DRAFT_1303850</name>
</gene>
<sequence length="248" mass="28064">MLVQAGDASAKDHRATTLLSLIKKSKKNIGSEVQDDKAGQYYIQDGVVLSPAQWPEKAILSMKLQMWWATQEHPKIVQQLANLFYQDSHQFGLSPAKKFVNHCLTSKATTAESITQMELSMAICWADHQLLMISHGGGKAKNVLANSVGAAQFQQAKDQEVTDKSVHALLKNYKNSGVVHWKFAFWWCKGQGDLWWTTYKYKGFNAIRAFPLQTVYLVHLNELAIPVHWDVEHAWYHQYCLCDGKKGG</sequence>
<reference evidence="1" key="1">
    <citation type="journal article" date="2020" name="New Phytol.">
        <title>Comparative genomics reveals dynamic genome evolution in host specialist ectomycorrhizal fungi.</title>
        <authorList>
            <person name="Lofgren L.A."/>
            <person name="Nguyen N.H."/>
            <person name="Vilgalys R."/>
            <person name="Ruytinx J."/>
            <person name="Liao H.L."/>
            <person name="Branco S."/>
            <person name="Kuo A."/>
            <person name="LaButti K."/>
            <person name="Lipzen A."/>
            <person name="Andreopoulos W."/>
            <person name="Pangilinan J."/>
            <person name="Riley R."/>
            <person name="Hundley H."/>
            <person name="Na H."/>
            <person name="Barry K."/>
            <person name="Grigoriev I.V."/>
            <person name="Stajich J.E."/>
            <person name="Kennedy P.G."/>
        </authorList>
    </citation>
    <scope>NUCLEOTIDE SEQUENCE</scope>
    <source>
        <strain evidence="1">MN1</strain>
    </source>
</reference>
<evidence type="ECO:0000313" key="2">
    <source>
        <dbReference type="Proteomes" id="UP000807769"/>
    </source>
</evidence>
<dbReference type="EMBL" id="JABBWG010000049">
    <property type="protein sequence ID" value="KAG1805999.1"/>
    <property type="molecule type" value="Genomic_DNA"/>
</dbReference>
<dbReference type="OrthoDB" id="2163491at2759"/>
<evidence type="ECO:0000313" key="1">
    <source>
        <dbReference type="EMBL" id="KAG1805999.1"/>
    </source>
</evidence>
<dbReference type="RefSeq" id="XP_041187575.1">
    <property type="nucleotide sequence ID" value="XM_041333498.1"/>
</dbReference>
<keyword evidence="2" id="KW-1185">Reference proteome</keyword>
<dbReference type="Proteomes" id="UP000807769">
    <property type="component" value="Unassembled WGS sequence"/>
</dbReference>
<name>A0A9P7J729_9AGAM</name>